<reference evidence="3 4" key="2">
    <citation type="submission" date="2018-04" db="EMBL/GenBank/DDBJ databases">
        <title>OglaRS2 (Oryza glaberrima Reference Sequence Version 2).</title>
        <authorList>
            <person name="Zhang J."/>
            <person name="Kudrna D."/>
            <person name="Lee S."/>
            <person name="Talag J."/>
            <person name="Rajasekar S."/>
            <person name="Wing R.A."/>
        </authorList>
    </citation>
    <scope>NUCLEOTIDE SEQUENCE [LARGE SCALE GENOMIC DNA]</scope>
    <source>
        <strain evidence="3 4">cv. IRGC 96717</strain>
    </source>
</reference>
<evidence type="ECO:0000313" key="3">
    <source>
        <dbReference type="EnsemblPlants" id="ORGLA10G0016200.1"/>
    </source>
</evidence>
<keyword evidence="4" id="KW-1185">Reference proteome</keyword>
<dbReference type="STRING" id="4538.I1QSH9"/>
<gene>
    <name evidence="3" type="primary">LOC127752640</name>
</gene>
<reference evidence="3" key="1">
    <citation type="submission" date="2015-06" db="UniProtKB">
        <authorList>
            <consortium name="EnsemblPlants"/>
        </authorList>
    </citation>
    <scope>IDENTIFICATION</scope>
</reference>
<sequence>MAESVVSVDAVDGEQEQQQRRQQEELQLADLPNDALRSILLRLPSEPWYLAVAAAVAKNWRRQVLGSNGSFLRAFRAAHGGVPPLLGFFCNRRNLPCPFFTSTVDAGVVDLSPPAGKQRPFVHDVRHGRVLLDDGEDGQLLVWDPLARRRDIIPTPICYFTNDDSCGAAIICGCDGLEHVVGASVGGGDCHLAPYRVIVAFNDRPNYRSDEWNHECICTRVWSSETKEWSEVYSMRGSCDFDFMPSALVAGAIHWLVGDTNGVLQFNLITKKLALIQTQLDISEFMLFPTKDGKLGFTGVLGSHIIFFHMDIAGDALTTVRTWSIQNVIQVDHFLPPYINILRTRRSLASLWVVDYYVSDSDEGEEEHGVDDDDEPREILPTMQHDNEASGGHSPQWSESWSDEDFDQEKDALIPTVSENVNVIGFVAEANAVLLYAAGIVYTIDVETKHTQRVAACANYSHVFPYTSFYTAAAKVVLSDPTLHDQLNRSTSGGGIDAAGDDGQHTDGNKSH</sequence>
<dbReference type="PROSITE" id="PS50181">
    <property type="entry name" value="FBOX"/>
    <property type="match status" value="1"/>
</dbReference>
<evidence type="ECO:0000259" key="2">
    <source>
        <dbReference type="PROSITE" id="PS50181"/>
    </source>
</evidence>
<dbReference type="PANTHER" id="PTHR33186:SF13">
    <property type="entry name" value="OS10G0138300 PROTEIN"/>
    <property type="match status" value="1"/>
</dbReference>
<dbReference type="Gramene" id="ORGLA10G0016200.1">
    <property type="protein sequence ID" value="ORGLA10G0016200.1"/>
    <property type="gene ID" value="ORGLA10G0016200"/>
</dbReference>
<dbReference type="OMA" id="WSIQNVI"/>
<dbReference type="PANTHER" id="PTHR33186">
    <property type="entry name" value="OS10G0136150 PROTEIN-RELATED"/>
    <property type="match status" value="1"/>
</dbReference>
<dbReference type="Proteomes" id="UP000007306">
    <property type="component" value="Chromosome 10"/>
</dbReference>
<organism evidence="3 4">
    <name type="scientific">Oryza glaberrima</name>
    <name type="common">African rice</name>
    <dbReference type="NCBI Taxonomy" id="4538"/>
    <lineage>
        <taxon>Eukaryota</taxon>
        <taxon>Viridiplantae</taxon>
        <taxon>Streptophyta</taxon>
        <taxon>Embryophyta</taxon>
        <taxon>Tracheophyta</taxon>
        <taxon>Spermatophyta</taxon>
        <taxon>Magnoliopsida</taxon>
        <taxon>Liliopsida</taxon>
        <taxon>Poales</taxon>
        <taxon>Poaceae</taxon>
        <taxon>BOP clade</taxon>
        <taxon>Oryzoideae</taxon>
        <taxon>Oryzeae</taxon>
        <taxon>Oryzinae</taxon>
        <taxon>Oryza</taxon>
    </lineage>
</organism>
<evidence type="ECO:0000313" key="4">
    <source>
        <dbReference type="Proteomes" id="UP000007306"/>
    </source>
</evidence>
<accession>I1QSH9</accession>
<evidence type="ECO:0000256" key="1">
    <source>
        <dbReference type="SAM" id="MobiDB-lite"/>
    </source>
</evidence>
<dbReference type="SUPFAM" id="SSF81383">
    <property type="entry name" value="F-box domain"/>
    <property type="match status" value="1"/>
</dbReference>
<feature type="region of interest" description="Disordered" evidence="1">
    <location>
        <begin position="488"/>
        <end position="512"/>
    </location>
</feature>
<dbReference type="HOGENOM" id="CLU_044412_0_0_1"/>
<protein>
    <recommendedName>
        <fullName evidence="2">F-box domain-containing protein</fullName>
    </recommendedName>
</protein>
<dbReference type="EnsemblPlants" id="ORGLA10G0016200.1">
    <property type="protein sequence ID" value="ORGLA10G0016200.1"/>
    <property type="gene ID" value="ORGLA10G0016200"/>
</dbReference>
<dbReference type="InterPro" id="IPR001810">
    <property type="entry name" value="F-box_dom"/>
</dbReference>
<feature type="domain" description="F-box" evidence="2">
    <location>
        <begin position="25"/>
        <end position="74"/>
    </location>
</feature>
<feature type="region of interest" description="Disordered" evidence="1">
    <location>
        <begin position="1"/>
        <end position="26"/>
    </location>
</feature>
<name>I1QSH9_ORYGL</name>
<feature type="region of interest" description="Disordered" evidence="1">
    <location>
        <begin position="384"/>
        <end position="405"/>
    </location>
</feature>
<dbReference type="AlphaFoldDB" id="I1QSH9"/>
<proteinExistence type="predicted"/>
<dbReference type="InterPro" id="IPR036047">
    <property type="entry name" value="F-box-like_dom_sf"/>
</dbReference>
<feature type="compositionally biased region" description="Basic and acidic residues" evidence="1">
    <location>
        <begin position="502"/>
        <end position="512"/>
    </location>
</feature>